<keyword evidence="2 3" id="KW-0808">Transferase</keyword>
<comment type="caution">
    <text evidence="4">The sequence shown here is derived from an EMBL/GenBank/DDBJ whole genome shotgun (WGS) entry which is preliminary data.</text>
</comment>
<dbReference type="PANTHER" id="PTHR48045">
    <property type="entry name" value="UDP-GLYCOSYLTRANSFERASE 72B1"/>
    <property type="match status" value="1"/>
</dbReference>
<sequence length="143" mass="15510">MTAETTAWLDQRPARSIVYISFGSLVMLSADQMAEVAEGLYDDSGNAFLWVVRASETPKVPIGFADKAGGRGLIVTWCPQLDVLAHPAIACFLTHCGWNSTMEGLAAGVPIVAMPQWGDQPMNAKYIEDIWRLPTRNGLQAGD</sequence>
<dbReference type="Gene3D" id="3.40.50.2000">
    <property type="entry name" value="Glycogen Phosphorylase B"/>
    <property type="match status" value="1"/>
</dbReference>
<dbReference type="FunFam" id="3.40.50.2000:FF:000060">
    <property type="entry name" value="Glycosyltransferase"/>
    <property type="match status" value="1"/>
</dbReference>
<dbReference type="GO" id="GO:0008194">
    <property type="term" value="F:UDP-glycosyltransferase activity"/>
    <property type="evidence" value="ECO:0007669"/>
    <property type="project" value="InterPro"/>
</dbReference>
<evidence type="ECO:0000256" key="2">
    <source>
        <dbReference type="ARBA" id="ARBA00022679"/>
    </source>
</evidence>
<keyword evidence="3" id="KW-0328">Glycosyltransferase</keyword>
<evidence type="ECO:0000256" key="3">
    <source>
        <dbReference type="RuleBase" id="RU003718"/>
    </source>
</evidence>
<proteinExistence type="inferred from homology"/>
<evidence type="ECO:0000313" key="5">
    <source>
        <dbReference type="Proteomes" id="UP001054889"/>
    </source>
</evidence>
<dbReference type="Pfam" id="PF00201">
    <property type="entry name" value="UDPGT"/>
    <property type="match status" value="1"/>
</dbReference>
<dbReference type="PROSITE" id="PS00375">
    <property type="entry name" value="UDPGT"/>
    <property type="match status" value="1"/>
</dbReference>
<reference evidence="4" key="2">
    <citation type="submission" date="2021-12" db="EMBL/GenBank/DDBJ databases">
        <title>Resequencing data analysis of finger millet.</title>
        <authorList>
            <person name="Hatakeyama M."/>
            <person name="Aluri S."/>
            <person name="Balachadran M.T."/>
            <person name="Sivarajan S.R."/>
            <person name="Poveda L."/>
            <person name="Shimizu-Inatsugi R."/>
            <person name="Schlapbach R."/>
            <person name="Sreeman S.M."/>
            <person name="Shimizu K.K."/>
        </authorList>
    </citation>
    <scope>NUCLEOTIDE SEQUENCE</scope>
</reference>
<protein>
    <recommendedName>
        <fullName evidence="6">UDP-glycosyltransferases domain-containing protein</fullName>
    </recommendedName>
</protein>
<organism evidence="4 5">
    <name type="scientific">Eleusine coracana subsp. coracana</name>
    <dbReference type="NCBI Taxonomy" id="191504"/>
    <lineage>
        <taxon>Eukaryota</taxon>
        <taxon>Viridiplantae</taxon>
        <taxon>Streptophyta</taxon>
        <taxon>Embryophyta</taxon>
        <taxon>Tracheophyta</taxon>
        <taxon>Spermatophyta</taxon>
        <taxon>Magnoliopsida</taxon>
        <taxon>Liliopsida</taxon>
        <taxon>Poales</taxon>
        <taxon>Poaceae</taxon>
        <taxon>PACMAD clade</taxon>
        <taxon>Chloridoideae</taxon>
        <taxon>Cynodonteae</taxon>
        <taxon>Eleusininae</taxon>
        <taxon>Eleusine</taxon>
    </lineage>
</organism>
<dbReference type="EMBL" id="BQKI01000075">
    <property type="protein sequence ID" value="GJN20436.1"/>
    <property type="molecule type" value="Genomic_DNA"/>
</dbReference>
<name>A0AAV5ED83_ELECO</name>
<accession>A0AAV5ED83</accession>
<reference evidence="4" key="1">
    <citation type="journal article" date="2018" name="DNA Res.">
        <title>Multiple hybrid de novo genome assembly of finger millet, an orphan allotetraploid crop.</title>
        <authorList>
            <person name="Hatakeyama M."/>
            <person name="Aluri S."/>
            <person name="Balachadran M.T."/>
            <person name="Sivarajan S.R."/>
            <person name="Patrignani A."/>
            <person name="Gruter S."/>
            <person name="Poveda L."/>
            <person name="Shimizu-Inatsugi R."/>
            <person name="Baeten J."/>
            <person name="Francoijs K.J."/>
            <person name="Nataraja K.N."/>
            <person name="Reddy Y.A.N."/>
            <person name="Phadnis S."/>
            <person name="Ravikumar R.L."/>
            <person name="Schlapbach R."/>
            <person name="Sreeman S.M."/>
            <person name="Shimizu K.K."/>
        </authorList>
    </citation>
    <scope>NUCLEOTIDE SEQUENCE</scope>
</reference>
<keyword evidence="5" id="KW-1185">Reference proteome</keyword>
<dbReference type="AlphaFoldDB" id="A0AAV5ED83"/>
<dbReference type="InterPro" id="IPR002213">
    <property type="entry name" value="UDP_glucos_trans"/>
</dbReference>
<dbReference type="CDD" id="cd03784">
    <property type="entry name" value="GT1_Gtf-like"/>
    <property type="match status" value="1"/>
</dbReference>
<comment type="similarity">
    <text evidence="1 3">Belongs to the UDP-glycosyltransferase family.</text>
</comment>
<evidence type="ECO:0000256" key="1">
    <source>
        <dbReference type="ARBA" id="ARBA00009995"/>
    </source>
</evidence>
<gene>
    <name evidence="4" type="primary">gb07814</name>
    <name evidence="4" type="ORF">PR202_gb07814</name>
</gene>
<evidence type="ECO:0008006" key="6">
    <source>
        <dbReference type="Google" id="ProtNLM"/>
    </source>
</evidence>
<dbReference type="Proteomes" id="UP001054889">
    <property type="component" value="Unassembled WGS sequence"/>
</dbReference>
<dbReference type="InterPro" id="IPR035595">
    <property type="entry name" value="UDP_glycos_trans_CS"/>
</dbReference>
<dbReference type="PANTHER" id="PTHR48045:SF26">
    <property type="entry name" value="UDP-GLYCOSYLTRANSFERASE 74E2-LIKE"/>
    <property type="match status" value="1"/>
</dbReference>
<evidence type="ECO:0000313" key="4">
    <source>
        <dbReference type="EMBL" id="GJN20436.1"/>
    </source>
</evidence>
<dbReference type="SUPFAM" id="SSF53756">
    <property type="entry name" value="UDP-Glycosyltransferase/glycogen phosphorylase"/>
    <property type="match status" value="1"/>
</dbReference>